<keyword evidence="2" id="KW-0732">Signal</keyword>
<feature type="transmembrane region" description="Helical" evidence="1">
    <location>
        <begin position="111"/>
        <end position="129"/>
    </location>
</feature>
<comment type="caution">
    <text evidence="3">The sequence shown here is derived from an EMBL/GenBank/DDBJ whole genome shotgun (WGS) entry which is preliminary data.</text>
</comment>
<evidence type="ECO:0000256" key="2">
    <source>
        <dbReference type="SAM" id="SignalP"/>
    </source>
</evidence>
<keyword evidence="1" id="KW-1133">Transmembrane helix</keyword>
<dbReference type="Proteomes" id="UP001515480">
    <property type="component" value="Unassembled WGS sequence"/>
</dbReference>
<keyword evidence="4" id="KW-1185">Reference proteome</keyword>
<feature type="signal peptide" evidence="2">
    <location>
        <begin position="1"/>
        <end position="17"/>
    </location>
</feature>
<protein>
    <submittedName>
        <fullName evidence="3">Uncharacterized protein</fullName>
    </submittedName>
</protein>
<keyword evidence="1" id="KW-0812">Transmembrane</keyword>
<proteinExistence type="predicted"/>
<dbReference type="AlphaFoldDB" id="A0AB34K216"/>
<evidence type="ECO:0000313" key="3">
    <source>
        <dbReference type="EMBL" id="KAL1526539.1"/>
    </source>
</evidence>
<sequence>MPHARGVHLLAFASAAAHVLLPMQGATRVMHRCHIRSCEGKRDGKDAFDPSSRMISTMFPEGKGRRIAWGLLTTEVDSSSVPSDMERQQLREAAASQLVNIDQAERDRRKMAGSILSVATVCIAVALLAAHADAAARAAILPFVFLSNGYLASAREGL</sequence>
<name>A0AB34K216_PRYPA</name>
<reference evidence="3 4" key="1">
    <citation type="journal article" date="2024" name="Science">
        <title>Giant polyketide synthase enzymes in the biosynthesis of giant marine polyether toxins.</title>
        <authorList>
            <person name="Fallon T.R."/>
            <person name="Shende V.V."/>
            <person name="Wierzbicki I.H."/>
            <person name="Pendleton A.L."/>
            <person name="Watervoot N.F."/>
            <person name="Auber R.P."/>
            <person name="Gonzalez D.J."/>
            <person name="Wisecaver J.H."/>
            <person name="Moore B.S."/>
        </authorList>
    </citation>
    <scope>NUCLEOTIDE SEQUENCE [LARGE SCALE GENOMIC DNA]</scope>
    <source>
        <strain evidence="3 4">12B1</strain>
    </source>
</reference>
<dbReference type="EMBL" id="JBGBPQ010000003">
    <property type="protein sequence ID" value="KAL1526539.1"/>
    <property type="molecule type" value="Genomic_DNA"/>
</dbReference>
<feature type="chain" id="PRO_5044235483" evidence="2">
    <location>
        <begin position="18"/>
        <end position="158"/>
    </location>
</feature>
<accession>A0AB34K216</accession>
<gene>
    <name evidence="3" type="ORF">AB1Y20_015248</name>
</gene>
<evidence type="ECO:0000256" key="1">
    <source>
        <dbReference type="SAM" id="Phobius"/>
    </source>
</evidence>
<keyword evidence="1" id="KW-0472">Membrane</keyword>
<organism evidence="3 4">
    <name type="scientific">Prymnesium parvum</name>
    <name type="common">Toxic golden alga</name>
    <dbReference type="NCBI Taxonomy" id="97485"/>
    <lineage>
        <taxon>Eukaryota</taxon>
        <taxon>Haptista</taxon>
        <taxon>Haptophyta</taxon>
        <taxon>Prymnesiophyceae</taxon>
        <taxon>Prymnesiales</taxon>
        <taxon>Prymnesiaceae</taxon>
        <taxon>Prymnesium</taxon>
    </lineage>
</organism>
<evidence type="ECO:0000313" key="4">
    <source>
        <dbReference type="Proteomes" id="UP001515480"/>
    </source>
</evidence>